<dbReference type="PANTHER" id="PTHR33990">
    <property type="entry name" value="PROTEIN YJDN-RELATED"/>
    <property type="match status" value="1"/>
</dbReference>
<accession>A0A2M8KY44</accession>
<dbReference type="CDD" id="cd06588">
    <property type="entry name" value="PhnB_like"/>
    <property type="match status" value="2"/>
</dbReference>
<protein>
    <recommendedName>
        <fullName evidence="1">PhnB-like domain-containing protein</fullName>
    </recommendedName>
</protein>
<evidence type="ECO:0000259" key="1">
    <source>
        <dbReference type="Pfam" id="PF06983"/>
    </source>
</evidence>
<dbReference type="InterPro" id="IPR029068">
    <property type="entry name" value="Glyas_Bleomycin-R_OHBP_Dase"/>
</dbReference>
<feature type="domain" description="PhnB-like" evidence="1">
    <location>
        <begin position="141"/>
        <end position="263"/>
    </location>
</feature>
<evidence type="ECO:0000313" key="3">
    <source>
        <dbReference type="Proteomes" id="UP000229098"/>
    </source>
</evidence>
<evidence type="ECO:0000313" key="2">
    <source>
        <dbReference type="EMBL" id="PJE64854.1"/>
    </source>
</evidence>
<dbReference type="Gene3D" id="3.30.720.110">
    <property type="match status" value="1"/>
</dbReference>
<name>A0A2M8KY44_9BACT</name>
<dbReference type="Pfam" id="PF06983">
    <property type="entry name" value="3-dmu-9_3-mt"/>
    <property type="match status" value="2"/>
</dbReference>
<reference evidence="3" key="1">
    <citation type="submission" date="2017-09" db="EMBL/GenBank/DDBJ databases">
        <title>Depth-based differentiation of microbial function through sediment-hosted aquifers and enrichment of novel symbionts in the deep terrestrial subsurface.</title>
        <authorList>
            <person name="Probst A.J."/>
            <person name="Ladd B."/>
            <person name="Jarett J.K."/>
            <person name="Geller-Mcgrath D.E."/>
            <person name="Sieber C.M.K."/>
            <person name="Emerson J.B."/>
            <person name="Anantharaman K."/>
            <person name="Thomas B.C."/>
            <person name="Malmstrom R."/>
            <person name="Stieglmeier M."/>
            <person name="Klingl A."/>
            <person name="Woyke T."/>
            <person name="Ryan C.M."/>
            <person name="Banfield J.F."/>
        </authorList>
    </citation>
    <scope>NUCLEOTIDE SEQUENCE [LARGE SCALE GENOMIC DNA]</scope>
</reference>
<dbReference type="AlphaFoldDB" id="A0A2M8KY44"/>
<gene>
    <name evidence="2" type="ORF">COU90_01150</name>
</gene>
<feature type="domain" description="PhnB-like" evidence="1">
    <location>
        <begin position="2"/>
        <end position="129"/>
    </location>
</feature>
<comment type="caution">
    <text evidence="2">The sequence shown here is derived from an EMBL/GenBank/DDBJ whole genome shotgun (WGS) entry which is preliminary data.</text>
</comment>
<dbReference type="Gene3D" id="3.10.180.10">
    <property type="entry name" value="2,3-Dihydroxybiphenyl 1,2-Dioxygenase, domain 1"/>
    <property type="match status" value="1"/>
</dbReference>
<dbReference type="EMBL" id="PFEF01000003">
    <property type="protein sequence ID" value="PJE64854.1"/>
    <property type="molecule type" value="Genomic_DNA"/>
</dbReference>
<dbReference type="Proteomes" id="UP000229098">
    <property type="component" value="Unassembled WGS sequence"/>
</dbReference>
<organism evidence="2 3">
    <name type="scientific">Candidatus Ryanbacteria bacterium CG10_big_fil_rev_8_21_14_0_10_43_42</name>
    <dbReference type="NCBI Taxonomy" id="1974864"/>
    <lineage>
        <taxon>Bacteria</taxon>
        <taxon>Candidatus Ryaniibacteriota</taxon>
    </lineage>
</organism>
<dbReference type="Gene3D" id="3.30.720.100">
    <property type="match status" value="1"/>
</dbReference>
<dbReference type="SUPFAM" id="SSF54593">
    <property type="entry name" value="Glyoxalase/Bleomycin resistance protein/Dihydroxybiphenyl dioxygenase"/>
    <property type="match status" value="2"/>
</dbReference>
<sequence>MQKIIPHLWFDKEAIEAAEFYTSAFPDSKVLYKTQIKDTPSGDCDIVGFEVMGYSFMAISAGPLFKFNPSISIMVNFDPSQDKDARKRIDDIWEKLLDGGKALMPLQEYPFSERYGWVEDKYGFSWQLIYTKPEGDERPLIIPSMLFVTDTCDRAEEATDFYLSVFKDAKRGAIARYPAGAEAGGGKEGSVMFTDFKLEGQWFAAMDGSSKMHKFAFNEAVSLMVNCKDQQEIDYYWEKLSAVPESEQCGWVKDRYGVSWQIVPENMNELMGKNPEKTTPAMLKMKKLIIADLKKAGEKK</sequence>
<dbReference type="InterPro" id="IPR028973">
    <property type="entry name" value="PhnB-like"/>
</dbReference>
<proteinExistence type="predicted"/>